<organism evidence="3 4">
    <name type="scientific">Streptomyces orinoci</name>
    <name type="common">Streptoverticillium orinoci</name>
    <dbReference type="NCBI Taxonomy" id="67339"/>
    <lineage>
        <taxon>Bacteria</taxon>
        <taxon>Bacillati</taxon>
        <taxon>Actinomycetota</taxon>
        <taxon>Actinomycetes</taxon>
        <taxon>Kitasatosporales</taxon>
        <taxon>Streptomycetaceae</taxon>
        <taxon>Streptomyces</taxon>
    </lineage>
</organism>
<name>A0ABV3K5H8_STRON</name>
<dbReference type="Proteomes" id="UP001552594">
    <property type="component" value="Unassembled WGS sequence"/>
</dbReference>
<dbReference type="Pfam" id="PF09350">
    <property type="entry name" value="DJC28_CD"/>
    <property type="match status" value="1"/>
</dbReference>
<evidence type="ECO:0000313" key="3">
    <source>
        <dbReference type="EMBL" id="MEV5510198.1"/>
    </source>
</evidence>
<dbReference type="RefSeq" id="WP_109279076.1">
    <property type="nucleotide sequence ID" value="NZ_JBFAUK010000029.1"/>
</dbReference>
<dbReference type="InterPro" id="IPR018961">
    <property type="entry name" value="DnaJ_homolog_subfam-C_membr-28"/>
</dbReference>
<sequence>MTERKPPGMDFETWADRQIREAEQRGDFKDLPGFGKPLRSLAAPYSDDWWVREKMRREQLSFLPPVLALRKEAEDALEAAYRAPSERAVRAILDGINPKIAAALRMPPAGPPLGLKPFDPEEVLKVWRERRRERPGEAQGEGVTSPDS</sequence>
<accession>A0ABV3K5H8</accession>
<evidence type="ECO:0000256" key="1">
    <source>
        <dbReference type="SAM" id="MobiDB-lite"/>
    </source>
</evidence>
<comment type="caution">
    <text evidence="3">The sequence shown here is derived from an EMBL/GenBank/DDBJ whole genome shotgun (WGS) entry which is preliminary data.</text>
</comment>
<gene>
    <name evidence="3" type="ORF">AB0L16_27875</name>
</gene>
<reference evidence="3 4" key="1">
    <citation type="submission" date="2024-06" db="EMBL/GenBank/DDBJ databases">
        <title>The Natural Products Discovery Center: Release of the First 8490 Sequenced Strains for Exploring Actinobacteria Biosynthetic Diversity.</title>
        <authorList>
            <person name="Kalkreuter E."/>
            <person name="Kautsar S.A."/>
            <person name="Yang D."/>
            <person name="Bader C.D."/>
            <person name="Teijaro C.N."/>
            <person name="Fluegel L."/>
            <person name="Davis C.M."/>
            <person name="Simpson J.R."/>
            <person name="Lauterbach L."/>
            <person name="Steele A.D."/>
            <person name="Gui C."/>
            <person name="Meng S."/>
            <person name="Li G."/>
            <person name="Viehrig K."/>
            <person name="Ye F."/>
            <person name="Su P."/>
            <person name="Kiefer A.F."/>
            <person name="Nichols A."/>
            <person name="Cepeda A.J."/>
            <person name="Yan W."/>
            <person name="Fan B."/>
            <person name="Jiang Y."/>
            <person name="Adhikari A."/>
            <person name="Zheng C.-J."/>
            <person name="Schuster L."/>
            <person name="Cowan T.M."/>
            <person name="Smanski M.J."/>
            <person name="Chevrette M.G."/>
            <person name="De Carvalho L.P.S."/>
            <person name="Shen B."/>
        </authorList>
    </citation>
    <scope>NUCLEOTIDE SEQUENCE [LARGE SCALE GENOMIC DNA]</scope>
    <source>
        <strain evidence="3 4">NPDC052347</strain>
    </source>
</reference>
<evidence type="ECO:0000313" key="4">
    <source>
        <dbReference type="Proteomes" id="UP001552594"/>
    </source>
</evidence>
<evidence type="ECO:0000259" key="2">
    <source>
        <dbReference type="Pfam" id="PF09350"/>
    </source>
</evidence>
<feature type="domain" description="DnaJ homologue subfamily C member 28 conserved" evidence="2">
    <location>
        <begin position="14"/>
        <end position="79"/>
    </location>
</feature>
<protein>
    <submittedName>
        <fullName evidence="3">DUF1992 domain-containing protein</fullName>
    </submittedName>
</protein>
<dbReference type="EMBL" id="JBFAUK010000029">
    <property type="protein sequence ID" value="MEV5510198.1"/>
    <property type="molecule type" value="Genomic_DNA"/>
</dbReference>
<feature type="compositionally biased region" description="Basic and acidic residues" evidence="1">
    <location>
        <begin position="127"/>
        <end position="136"/>
    </location>
</feature>
<keyword evidence="4" id="KW-1185">Reference proteome</keyword>
<proteinExistence type="predicted"/>
<feature type="region of interest" description="Disordered" evidence="1">
    <location>
        <begin position="127"/>
        <end position="148"/>
    </location>
</feature>